<dbReference type="SUPFAM" id="SSF48208">
    <property type="entry name" value="Six-hairpin glycosidases"/>
    <property type="match status" value="1"/>
</dbReference>
<dbReference type="AlphaFoldDB" id="A0A0E9MXT6"/>
<proteinExistence type="predicted"/>
<organism evidence="1 2">
    <name type="scientific">Flavihumibacter petaseus NBRC 106054</name>
    <dbReference type="NCBI Taxonomy" id="1220578"/>
    <lineage>
        <taxon>Bacteria</taxon>
        <taxon>Pseudomonadati</taxon>
        <taxon>Bacteroidota</taxon>
        <taxon>Chitinophagia</taxon>
        <taxon>Chitinophagales</taxon>
        <taxon>Chitinophagaceae</taxon>
        <taxon>Flavihumibacter</taxon>
    </lineage>
</organism>
<dbReference type="STRING" id="1220578.FPE01S_01_09500"/>
<dbReference type="Gene3D" id="1.50.10.10">
    <property type="match status" value="1"/>
</dbReference>
<evidence type="ECO:0000313" key="2">
    <source>
        <dbReference type="Proteomes" id="UP000033121"/>
    </source>
</evidence>
<gene>
    <name evidence="1" type="ORF">FPE01S_01_09500</name>
</gene>
<evidence type="ECO:0000313" key="1">
    <source>
        <dbReference type="EMBL" id="GAO41935.1"/>
    </source>
</evidence>
<accession>A0A0E9MXT6</accession>
<dbReference type="Proteomes" id="UP000033121">
    <property type="component" value="Unassembled WGS sequence"/>
</dbReference>
<dbReference type="InterPro" id="IPR008928">
    <property type="entry name" value="6-hairpin_glycosidase_sf"/>
</dbReference>
<dbReference type="RefSeq" id="WP_052955517.1">
    <property type="nucleotide sequence ID" value="NZ_BBWV01000001.1"/>
</dbReference>
<dbReference type="EMBL" id="BBWV01000001">
    <property type="protein sequence ID" value="GAO41935.1"/>
    <property type="molecule type" value="Genomic_DNA"/>
</dbReference>
<keyword evidence="2" id="KW-1185">Reference proteome</keyword>
<dbReference type="GO" id="GO:0005975">
    <property type="term" value="P:carbohydrate metabolic process"/>
    <property type="evidence" value="ECO:0007669"/>
    <property type="project" value="InterPro"/>
</dbReference>
<evidence type="ECO:0008006" key="3">
    <source>
        <dbReference type="Google" id="ProtNLM"/>
    </source>
</evidence>
<protein>
    <recommendedName>
        <fullName evidence="3">Alpha-L-rhamnosidase six-hairpin glycosidase domain-containing protein</fullName>
    </recommendedName>
</protein>
<sequence>MMVRIWLVTLLVLIRTVVSAQGGVQFSSGDTLLQRAFDNVKAMALSYRGNPKDGVGPWYEAALPSRNAFCMRDVSHQCIAAELLGMSRENSNMFSRFLQGISEEKDWCSFWEINNQGVPAPEDYRNDKAFWYNLNANFDVIYACWRLYLWTGDSSYISGPVFNNFLQRSLHDYVDRWKLQPGDLHSRPAYLNAPVPFDSTDNFHTCRGLGSYTENVPGLNMGVDLVAALSRGFQTGADITGDTRYGALATAYREEIDKNWWDKNSQSYNTYLTRQGAYGKGEGEVFLLWFDALTDSARLRATVEQLVGKEWNVETTSYLPAWLYQNGYEKKAYEYLLQLSDPATKRREYPEVSYGVVDAFVRGLMGVDADSRYGRISTVYRGQDGVPSTIGEVPVLGGKLTLQQDGKSSTLLMKGGRAMHWRAGFAGRHDYIRVGKKRIKATQQQGKLGNIISYIDVTLRPGKGITASLTD</sequence>
<dbReference type="OrthoDB" id="2481603at2"/>
<dbReference type="InterPro" id="IPR012341">
    <property type="entry name" value="6hp_glycosidase-like_sf"/>
</dbReference>
<reference evidence="1 2" key="1">
    <citation type="submission" date="2015-04" db="EMBL/GenBank/DDBJ databases">
        <title>Whole genome shotgun sequence of Flavihumibacter petaseus NBRC 106054.</title>
        <authorList>
            <person name="Miyazawa S."/>
            <person name="Hosoyama A."/>
            <person name="Hashimoto M."/>
            <person name="Noguchi M."/>
            <person name="Tsuchikane K."/>
            <person name="Ohji S."/>
            <person name="Yamazoe A."/>
            <person name="Ichikawa N."/>
            <person name="Kimura A."/>
            <person name="Fujita N."/>
        </authorList>
    </citation>
    <scope>NUCLEOTIDE SEQUENCE [LARGE SCALE GENOMIC DNA]</scope>
    <source>
        <strain evidence="1 2">NBRC 106054</strain>
    </source>
</reference>
<comment type="caution">
    <text evidence="1">The sequence shown here is derived from an EMBL/GenBank/DDBJ whole genome shotgun (WGS) entry which is preliminary data.</text>
</comment>
<name>A0A0E9MXT6_9BACT</name>